<protein>
    <recommendedName>
        <fullName evidence="6">Maleylacetoacetate isomerase</fullName>
    </recommendedName>
</protein>
<dbReference type="EMBL" id="JAVRRA010017293">
    <property type="protein sequence ID" value="KAK5200630.1"/>
    <property type="molecule type" value="Genomic_DNA"/>
</dbReference>
<dbReference type="NCBIfam" id="TIGR01262">
    <property type="entry name" value="maiA"/>
    <property type="match status" value="1"/>
</dbReference>
<dbReference type="Gene3D" id="1.20.1050.10">
    <property type="match status" value="1"/>
</dbReference>
<gene>
    <name evidence="4" type="ORF">LTR16_005460</name>
</gene>
<dbReference type="SUPFAM" id="SSF47616">
    <property type="entry name" value="GST C-terminal domain-like"/>
    <property type="match status" value="1"/>
</dbReference>
<dbReference type="InterPro" id="IPR010987">
    <property type="entry name" value="Glutathione-S-Trfase_C-like"/>
</dbReference>
<dbReference type="Pfam" id="PF13409">
    <property type="entry name" value="GST_N_2"/>
    <property type="match status" value="1"/>
</dbReference>
<dbReference type="Pfam" id="PF00043">
    <property type="entry name" value="GST_C"/>
    <property type="match status" value="1"/>
</dbReference>
<name>A0ABR0LNU1_9PEZI</name>
<dbReference type="InterPro" id="IPR036282">
    <property type="entry name" value="Glutathione-S-Trfase_C_sf"/>
</dbReference>
<feature type="non-terminal residue" evidence="4">
    <location>
        <position position="1"/>
    </location>
</feature>
<dbReference type="Proteomes" id="UP001357485">
    <property type="component" value="Unassembled WGS sequence"/>
</dbReference>
<reference evidence="4 5" key="1">
    <citation type="submission" date="2023-08" db="EMBL/GenBank/DDBJ databases">
        <title>Black Yeasts Isolated from many extreme environments.</title>
        <authorList>
            <person name="Coleine C."/>
            <person name="Stajich J.E."/>
            <person name="Selbmann L."/>
        </authorList>
    </citation>
    <scope>NUCLEOTIDE SEQUENCE [LARGE SCALE GENOMIC DNA]</scope>
    <source>
        <strain evidence="4 5">CCFEE 536</strain>
    </source>
</reference>
<dbReference type="InterPro" id="IPR004046">
    <property type="entry name" value="GST_C"/>
</dbReference>
<dbReference type="SUPFAM" id="SSF52833">
    <property type="entry name" value="Thioredoxin-like"/>
    <property type="match status" value="1"/>
</dbReference>
<evidence type="ECO:0008006" key="6">
    <source>
        <dbReference type="Google" id="ProtNLM"/>
    </source>
</evidence>
<dbReference type="PROSITE" id="PS50405">
    <property type="entry name" value="GST_CTER"/>
    <property type="match status" value="1"/>
</dbReference>
<dbReference type="SFLD" id="SFLDS00019">
    <property type="entry name" value="Glutathione_Transferase_(cytos"/>
    <property type="match status" value="1"/>
</dbReference>
<dbReference type="PANTHER" id="PTHR42673:SF4">
    <property type="entry name" value="MALEYLACETOACETATE ISOMERASE"/>
    <property type="match status" value="1"/>
</dbReference>
<proteinExistence type="inferred from homology"/>
<sequence>NAFVRLDKDEQLQDHWKAVNPSGTVPVLVATNREDKYAITQSVAALEYLEEVLPDRRSLLPMDPVARAKVRVLVNIIACDTQPISNRHIMLAVNDLGASGAEWSKKYIARGLAAYEKTVENSVGEYSVGDEITLADVCLVPAVWAAQRWGVDFEPMPVVSRIFETLSRHPAVMRSHWACQPDTPDELRNMG</sequence>
<evidence type="ECO:0000313" key="5">
    <source>
        <dbReference type="Proteomes" id="UP001357485"/>
    </source>
</evidence>
<comment type="similarity">
    <text evidence="1">Belongs to the GST superfamily. Zeta family.</text>
</comment>
<dbReference type="InterPro" id="IPR040079">
    <property type="entry name" value="Glutathione_S-Trfase"/>
</dbReference>
<dbReference type="PANTHER" id="PTHR42673">
    <property type="entry name" value="MALEYLACETOACETATE ISOMERASE"/>
    <property type="match status" value="1"/>
</dbReference>
<evidence type="ECO:0000259" key="2">
    <source>
        <dbReference type="PROSITE" id="PS50404"/>
    </source>
</evidence>
<organism evidence="4 5">
    <name type="scientific">Cryomyces antarcticus</name>
    <dbReference type="NCBI Taxonomy" id="329879"/>
    <lineage>
        <taxon>Eukaryota</taxon>
        <taxon>Fungi</taxon>
        <taxon>Dikarya</taxon>
        <taxon>Ascomycota</taxon>
        <taxon>Pezizomycotina</taxon>
        <taxon>Dothideomycetes</taxon>
        <taxon>Dothideomycetes incertae sedis</taxon>
        <taxon>Cryomyces</taxon>
    </lineage>
</organism>
<comment type="caution">
    <text evidence="4">The sequence shown here is derived from an EMBL/GenBank/DDBJ whole genome shotgun (WGS) entry which is preliminary data.</text>
</comment>
<dbReference type="InterPro" id="IPR036249">
    <property type="entry name" value="Thioredoxin-like_sf"/>
</dbReference>
<dbReference type="Gene3D" id="3.40.30.10">
    <property type="entry name" value="Glutaredoxin"/>
    <property type="match status" value="1"/>
</dbReference>
<feature type="domain" description="GST C-terminal" evidence="3">
    <location>
        <begin position="63"/>
        <end position="185"/>
    </location>
</feature>
<dbReference type="InterPro" id="IPR005955">
    <property type="entry name" value="GST_Zeta"/>
</dbReference>
<dbReference type="PROSITE" id="PS50404">
    <property type="entry name" value="GST_NTER"/>
    <property type="match status" value="1"/>
</dbReference>
<dbReference type="InterPro" id="IPR004045">
    <property type="entry name" value="Glutathione_S-Trfase_N"/>
</dbReference>
<keyword evidence="5" id="KW-1185">Reference proteome</keyword>
<evidence type="ECO:0000259" key="3">
    <source>
        <dbReference type="PROSITE" id="PS50405"/>
    </source>
</evidence>
<evidence type="ECO:0000313" key="4">
    <source>
        <dbReference type="EMBL" id="KAK5200630.1"/>
    </source>
</evidence>
<accession>A0ABR0LNU1</accession>
<feature type="domain" description="GST N-terminal" evidence="2">
    <location>
        <begin position="1"/>
        <end position="57"/>
    </location>
</feature>
<evidence type="ECO:0000256" key="1">
    <source>
        <dbReference type="ARBA" id="ARBA00010007"/>
    </source>
</evidence>